<keyword evidence="2" id="KW-1185">Reference proteome</keyword>
<dbReference type="EMBL" id="AMYB01000004">
    <property type="protein sequence ID" value="OAD03737.1"/>
    <property type="molecule type" value="Genomic_DNA"/>
</dbReference>
<sequence>MKPEPHGIDDKFILRPQLAKQLKINAFFTTMPATTWRMMHDMVANHVKYEEGLSGAEESYKMFKTAFQAIGEKSTYKALATYCKSLSAYYVSIKIIAAYEHEVKEYDAQQEALRLHDLYKNGVSLGAEEINRMSSCLSCLLDLVDNSDDGQRSLFSNEQWEFLKAKFTGCRKVNSLLKPVIIDTWKLAAKYAEIDGSFIRSKDIDIYEDNPKICDKSFSSKLTEGDFASVVWSPVIRKILAIRKIIRLKFGESVNSDSTKSKQLQYEDDSNVIGPKVDMRFVLDLNGAEVDVGAVECARALPSEDKLHHDETKLLKEGKDVVDGVINRLHEVDLERVQGRIMQTAGLYGEISCVTLSAPGLYVARHVHKVKMPSDLHLLSPLIDTLLNLIETIQVMEDMALLIKQSEEFFADRRSSFGLKFGRAMGLIRMKNSYQSWLRDTYYFPAKGTRRNSMLPNDFSAIVEPYIDDVDSTHDDGRIPIVGDVDEDGWALLENGRYYNSLIDVYSDEKPT</sequence>
<protein>
    <submittedName>
        <fullName evidence="1">Uncharacterized protein</fullName>
    </submittedName>
</protein>
<evidence type="ECO:0000313" key="2">
    <source>
        <dbReference type="Proteomes" id="UP000077051"/>
    </source>
</evidence>
<name>A0A168LMY5_MUCCL</name>
<proteinExistence type="predicted"/>
<dbReference type="AlphaFoldDB" id="A0A168LMY5"/>
<dbReference type="Proteomes" id="UP000077051">
    <property type="component" value="Unassembled WGS sequence"/>
</dbReference>
<organism evidence="1 2">
    <name type="scientific">Mucor lusitanicus CBS 277.49</name>
    <dbReference type="NCBI Taxonomy" id="747725"/>
    <lineage>
        <taxon>Eukaryota</taxon>
        <taxon>Fungi</taxon>
        <taxon>Fungi incertae sedis</taxon>
        <taxon>Mucoromycota</taxon>
        <taxon>Mucoromycotina</taxon>
        <taxon>Mucoromycetes</taxon>
        <taxon>Mucorales</taxon>
        <taxon>Mucorineae</taxon>
        <taxon>Mucoraceae</taxon>
        <taxon>Mucor</taxon>
    </lineage>
</organism>
<accession>A0A168LMY5</accession>
<reference evidence="1 2" key="1">
    <citation type="submission" date="2015-06" db="EMBL/GenBank/DDBJ databases">
        <title>Expansion of signal transduction pathways in fungi by whole-genome duplication.</title>
        <authorList>
            <consortium name="DOE Joint Genome Institute"/>
            <person name="Corrochano L.M."/>
            <person name="Kuo A."/>
            <person name="Marcet-Houben M."/>
            <person name="Polaino S."/>
            <person name="Salamov A."/>
            <person name="Villalobos J.M."/>
            <person name="Alvarez M.I."/>
            <person name="Avalos J."/>
            <person name="Benito E.P."/>
            <person name="Benoit I."/>
            <person name="Burger G."/>
            <person name="Camino L.P."/>
            <person name="Canovas D."/>
            <person name="Cerda-Olmedo E."/>
            <person name="Cheng J.-F."/>
            <person name="Dominguez A."/>
            <person name="Elias M."/>
            <person name="Eslava A.P."/>
            <person name="Glaser F."/>
            <person name="Grimwood J."/>
            <person name="Gutierrez G."/>
            <person name="Heitman J."/>
            <person name="Henrissat B."/>
            <person name="Iturriaga E.A."/>
            <person name="Lang B.F."/>
            <person name="Lavin J.L."/>
            <person name="Lee S."/>
            <person name="Li W."/>
            <person name="Lindquist E."/>
            <person name="Lopez-Garcia S."/>
            <person name="Luque E.M."/>
            <person name="Marcos A.T."/>
            <person name="Martin J."/>
            <person name="Mccluskey K."/>
            <person name="Medina H.R."/>
            <person name="Miralles-Duran A."/>
            <person name="Miyazaki A."/>
            <person name="Munoz-Torres E."/>
            <person name="Oguiza J.A."/>
            <person name="Ohm R."/>
            <person name="Olmedo M."/>
            <person name="Orejas M."/>
            <person name="Ortiz-Castellanos L."/>
            <person name="Pisabarro A.G."/>
            <person name="Rodriguez-Romero J."/>
            <person name="Ruiz-Herrera J."/>
            <person name="Ruiz-Vazquez R."/>
            <person name="Sanz C."/>
            <person name="Schackwitz W."/>
            <person name="Schmutz J."/>
            <person name="Shahriari M."/>
            <person name="Shelest E."/>
            <person name="Silva-Franco F."/>
            <person name="Soanes D."/>
            <person name="Syed K."/>
            <person name="Tagua V.G."/>
            <person name="Talbot N.J."/>
            <person name="Thon M."/>
            <person name="De Vries R.P."/>
            <person name="Wiebenga A."/>
            <person name="Yadav J.S."/>
            <person name="Braun E.L."/>
            <person name="Baker S."/>
            <person name="Garre V."/>
            <person name="Horwitz B."/>
            <person name="Torres-Martinez S."/>
            <person name="Idnurm A."/>
            <person name="Herrera-Estrella A."/>
            <person name="Gabaldon T."/>
            <person name="Grigoriev I.V."/>
        </authorList>
    </citation>
    <scope>NUCLEOTIDE SEQUENCE [LARGE SCALE GENOMIC DNA]</scope>
    <source>
        <strain evidence="1 2">CBS 277.49</strain>
    </source>
</reference>
<dbReference type="VEuPathDB" id="FungiDB:MUCCIDRAFT_110613"/>
<evidence type="ECO:0000313" key="1">
    <source>
        <dbReference type="EMBL" id="OAD03737.1"/>
    </source>
</evidence>
<dbReference type="STRING" id="747725.A0A168LMY5"/>
<gene>
    <name evidence="1" type="ORF">MUCCIDRAFT_110613</name>
</gene>
<dbReference type="OrthoDB" id="2271399at2759"/>
<comment type="caution">
    <text evidence="1">The sequence shown here is derived from an EMBL/GenBank/DDBJ whole genome shotgun (WGS) entry which is preliminary data.</text>
</comment>